<name>A0ABS9DWP3_9PROT</name>
<dbReference type="InterPro" id="IPR028082">
    <property type="entry name" value="Peripla_BP_I"/>
</dbReference>
<sequence>MLTTRLMLAGLGAAALTAGAALTAPQADAATPSATVAALATPAKPAKHYHFELITKSNASPYWLAVRDGADAAAKKFGVTVNFEAPASGLDLAGQIAMVNNAVTAGTDGIILAAQNPQALLKPVKSALAHRIPVVTVDSGLSPNIADCFLATSNVGAASALAKYTAEHLMNRKGQYAIVDFNHTASTGIARPKGFMLGMKSYSAIKRMGPIQYSQNSVSKGLRIATTMLTQYPHLDVIFGANDRAALGPAEAVQRAHAKVKVVGFDADLGEIAYVKSGIIQASILQSPYDMGYYAVVAMLDKLAGKTLPKRINTPYFLLTPKNLSSAKATAAIRQYAPNYKPGS</sequence>
<protein>
    <submittedName>
        <fullName evidence="6">Substrate-binding domain-containing protein</fullName>
    </submittedName>
</protein>
<feature type="domain" description="Periplasmic binding protein" evidence="5">
    <location>
        <begin position="53"/>
        <end position="306"/>
    </location>
</feature>
<dbReference type="InterPro" id="IPR006311">
    <property type="entry name" value="TAT_signal"/>
</dbReference>
<organism evidence="6 7">
    <name type="scientific">Acidiphilium iwatense</name>
    <dbReference type="NCBI Taxonomy" id="768198"/>
    <lineage>
        <taxon>Bacteria</taxon>
        <taxon>Pseudomonadati</taxon>
        <taxon>Pseudomonadota</taxon>
        <taxon>Alphaproteobacteria</taxon>
        <taxon>Acetobacterales</taxon>
        <taxon>Acidocellaceae</taxon>
        <taxon>Acidiphilium</taxon>
    </lineage>
</organism>
<dbReference type="Gene3D" id="3.40.50.2300">
    <property type="match status" value="2"/>
</dbReference>
<feature type="chain" id="PRO_5047292507" evidence="4">
    <location>
        <begin position="30"/>
        <end position="344"/>
    </location>
</feature>
<dbReference type="Pfam" id="PF13407">
    <property type="entry name" value="Peripla_BP_4"/>
    <property type="match status" value="1"/>
</dbReference>
<dbReference type="EMBL" id="JAKGBZ010000012">
    <property type="protein sequence ID" value="MCF3946610.1"/>
    <property type="molecule type" value="Genomic_DNA"/>
</dbReference>
<proteinExistence type="inferred from homology"/>
<dbReference type="PANTHER" id="PTHR46847">
    <property type="entry name" value="D-ALLOSE-BINDING PERIPLASMIC PROTEIN-RELATED"/>
    <property type="match status" value="1"/>
</dbReference>
<evidence type="ECO:0000256" key="2">
    <source>
        <dbReference type="ARBA" id="ARBA00007639"/>
    </source>
</evidence>
<evidence type="ECO:0000256" key="4">
    <source>
        <dbReference type="SAM" id="SignalP"/>
    </source>
</evidence>
<dbReference type="SUPFAM" id="SSF53822">
    <property type="entry name" value="Periplasmic binding protein-like I"/>
    <property type="match status" value="1"/>
</dbReference>
<dbReference type="PANTHER" id="PTHR46847:SF1">
    <property type="entry name" value="D-ALLOSE-BINDING PERIPLASMIC PROTEIN-RELATED"/>
    <property type="match status" value="1"/>
</dbReference>
<keyword evidence="7" id="KW-1185">Reference proteome</keyword>
<gene>
    <name evidence="6" type="ORF">L2A60_07935</name>
</gene>
<dbReference type="InterPro" id="IPR025997">
    <property type="entry name" value="SBP_2_dom"/>
</dbReference>
<evidence type="ECO:0000259" key="5">
    <source>
        <dbReference type="Pfam" id="PF13407"/>
    </source>
</evidence>
<evidence type="ECO:0000256" key="1">
    <source>
        <dbReference type="ARBA" id="ARBA00004196"/>
    </source>
</evidence>
<dbReference type="RefSeq" id="WP_235703847.1">
    <property type="nucleotide sequence ID" value="NZ_JAKGBZ010000012.1"/>
</dbReference>
<comment type="caution">
    <text evidence="6">The sequence shown here is derived from an EMBL/GenBank/DDBJ whole genome shotgun (WGS) entry which is preliminary data.</text>
</comment>
<feature type="signal peptide" evidence="4">
    <location>
        <begin position="1"/>
        <end position="29"/>
    </location>
</feature>
<reference evidence="6 7" key="1">
    <citation type="submission" date="2022-01" db="EMBL/GenBank/DDBJ databases">
        <authorList>
            <person name="Won M."/>
            <person name="Kim S.-J."/>
            <person name="Kwon S.-W."/>
        </authorList>
    </citation>
    <scope>NUCLEOTIDE SEQUENCE [LARGE SCALE GENOMIC DNA]</scope>
    <source>
        <strain evidence="6 7">KCTC 23505</strain>
    </source>
</reference>
<accession>A0ABS9DWP3</accession>
<dbReference type="PROSITE" id="PS51318">
    <property type="entry name" value="TAT"/>
    <property type="match status" value="1"/>
</dbReference>
<comment type="subcellular location">
    <subcellularLocation>
        <location evidence="1">Cell envelope</location>
    </subcellularLocation>
</comment>
<keyword evidence="3 4" id="KW-0732">Signal</keyword>
<dbReference type="Proteomes" id="UP001521209">
    <property type="component" value="Unassembled WGS sequence"/>
</dbReference>
<evidence type="ECO:0000313" key="7">
    <source>
        <dbReference type="Proteomes" id="UP001521209"/>
    </source>
</evidence>
<evidence type="ECO:0000256" key="3">
    <source>
        <dbReference type="ARBA" id="ARBA00022729"/>
    </source>
</evidence>
<evidence type="ECO:0000313" key="6">
    <source>
        <dbReference type="EMBL" id="MCF3946610.1"/>
    </source>
</evidence>
<comment type="similarity">
    <text evidence="2">Belongs to the bacterial solute-binding protein 2 family.</text>
</comment>